<keyword evidence="3" id="KW-1185">Reference proteome</keyword>
<feature type="signal peptide" evidence="1">
    <location>
        <begin position="1"/>
        <end position="20"/>
    </location>
</feature>
<dbReference type="InterPro" id="IPR043070">
    <property type="entry name" value="Spidroin_repeat"/>
</dbReference>
<proteinExistence type="predicted"/>
<protein>
    <submittedName>
        <fullName evidence="2">B6 protein</fullName>
    </submittedName>
</protein>
<evidence type="ECO:0000313" key="3">
    <source>
        <dbReference type="Proteomes" id="UP000887116"/>
    </source>
</evidence>
<feature type="chain" id="PRO_5036483013" evidence="1">
    <location>
        <begin position="21"/>
        <end position="247"/>
    </location>
</feature>
<organism evidence="2 3">
    <name type="scientific">Trichonephila clavata</name>
    <name type="common">Joro spider</name>
    <name type="synonym">Nephila clavata</name>
    <dbReference type="NCBI Taxonomy" id="2740835"/>
    <lineage>
        <taxon>Eukaryota</taxon>
        <taxon>Metazoa</taxon>
        <taxon>Ecdysozoa</taxon>
        <taxon>Arthropoda</taxon>
        <taxon>Chelicerata</taxon>
        <taxon>Arachnida</taxon>
        <taxon>Araneae</taxon>
        <taxon>Araneomorphae</taxon>
        <taxon>Entelegynae</taxon>
        <taxon>Araneoidea</taxon>
        <taxon>Nephilidae</taxon>
        <taxon>Trichonephila</taxon>
    </lineage>
</organism>
<comment type="caution">
    <text evidence="2">The sequence shown here is derived from an EMBL/GenBank/DDBJ whole genome shotgun (WGS) entry which is preliminary data.</text>
</comment>
<dbReference type="Gene3D" id="1.10.274.60">
    <property type="entry name" value="Spidroin, repetitive domain"/>
    <property type="match status" value="1"/>
</dbReference>
<reference evidence="2" key="1">
    <citation type="submission" date="2020-07" db="EMBL/GenBank/DDBJ databases">
        <title>Multicomponent nature underlies the extraordinary mechanical properties of spider dragline silk.</title>
        <authorList>
            <person name="Kono N."/>
            <person name="Nakamura H."/>
            <person name="Mori M."/>
            <person name="Yoshida Y."/>
            <person name="Ohtoshi R."/>
            <person name="Malay A.D."/>
            <person name="Moran D.A.P."/>
            <person name="Tomita M."/>
            <person name="Numata K."/>
            <person name="Arakawa K."/>
        </authorList>
    </citation>
    <scope>NUCLEOTIDE SEQUENCE</scope>
</reference>
<keyword evidence="1" id="KW-0732">Signal</keyword>
<evidence type="ECO:0000313" key="2">
    <source>
        <dbReference type="EMBL" id="GFR33996.1"/>
    </source>
</evidence>
<gene>
    <name evidence="2" type="ORF">TNCT_572771</name>
</gene>
<dbReference type="Proteomes" id="UP000887116">
    <property type="component" value="Unassembled WGS sequence"/>
</dbReference>
<sequence length="247" mass="26812">MCTKVFLIAGFLMVLHTSHGIELISEPKSSSDGSSPVESFQTGDTGFSGSNLSIGDATSIFQLFKPFRVPPPIATFVTIFDSTVKSSETLLDLFDLTEVKPSEFGKSVYEFVYKSSDSMGLLNPHFVANNISQSIASNLDTLRSSVMINLYANAMARTLFAEGILKPNNAATLAEEYANGMEAFAKKLVVKDNPLSKIQVFPAAYEKILDKVGLLTSGHVPSILFHFVNELNLVGKLIRKSSSLENA</sequence>
<name>A0A8X6K6Q4_TRICU</name>
<dbReference type="EMBL" id="BMAO01029797">
    <property type="protein sequence ID" value="GFR33996.1"/>
    <property type="molecule type" value="Genomic_DNA"/>
</dbReference>
<dbReference type="OrthoDB" id="6421681at2759"/>
<accession>A0A8X6K6Q4</accession>
<dbReference type="AlphaFoldDB" id="A0A8X6K6Q4"/>
<evidence type="ECO:0000256" key="1">
    <source>
        <dbReference type="SAM" id="SignalP"/>
    </source>
</evidence>